<dbReference type="Proteomes" id="UP000095210">
    <property type="component" value="Chromosome"/>
</dbReference>
<dbReference type="KEGG" id="ahm:TL08_20700"/>
<dbReference type="InterPro" id="IPR041542">
    <property type="entry name" value="GH43_C2"/>
</dbReference>
<dbReference type="InterPro" id="IPR013320">
    <property type="entry name" value="ConA-like_dom_sf"/>
</dbReference>
<name>A0AAC9HTP6_9PSEU</name>
<feature type="active site" description="Proton acceptor" evidence="4">
    <location>
        <position position="39"/>
    </location>
</feature>
<evidence type="ECO:0000256" key="2">
    <source>
        <dbReference type="ARBA" id="ARBA00022801"/>
    </source>
</evidence>
<evidence type="ECO:0000256" key="4">
    <source>
        <dbReference type="PIRSR" id="PIRSR606710-1"/>
    </source>
</evidence>
<gene>
    <name evidence="8" type="ORF">TL08_20700</name>
</gene>
<reference evidence="9" key="1">
    <citation type="submission" date="2016-03" db="EMBL/GenBank/DDBJ databases">
        <title>Complete genome sequence of the type strain Actinoalloteichus hymeniacidonis DSM 45092.</title>
        <authorList>
            <person name="Schaffert L."/>
            <person name="Albersmeier A."/>
            <person name="Winkler A."/>
            <person name="Kalinowski J."/>
            <person name="Zotchev S."/>
            <person name="Ruckert C."/>
        </authorList>
    </citation>
    <scope>NUCLEOTIDE SEQUENCE [LARGE SCALE GENOMIC DNA]</scope>
    <source>
        <strain evidence="9">HPA177(T) (DSM 45092(T))</strain>
    </source>
</reference>
<evidence type="ECO:0000313" key="8">
    <source>
        <dbReference type="EMBL" id="AOS64931.1"/>
    </source>
</evidence>
<comment type="similarity">
    <text evidence="1 6">Belongs to the glycosyl hydrolase 43 family.</text>
</comment>
<dbReference type="SUPFAM" id="SSF49899">
    <property type="entry name" value="Concanavalin A-like lectins/glucanases"/>
    <property type="match status" value="1"/>
</dbReference>
<evidence type="ECO:0000313" key="9">
    <source>
        <dbReference type="Proteomes" id="UP000095210"/>
    </source>
</evidence>
<dbReference type="RefSeq" id="WP_069851292.1">
    <property type="nucleotide sequence ID" value="NZ_CP014859.1"/>
</dbReference>
<dbReference type="Gene3D" id="2.60.120.200">
    <property type="match status" value="1"/>
</dbReference>
<feature type="site" description="Important for catalytic activity, responsible for pKa modulation of the active site Glu and correct orientation of both the proton donor and substrate" evidence="5">
    <location>
        <position position="147"/>
    </location>
</feature>
<dbReference type="PANTHER" id="PTHR42812:SF12">
    <property type="entry name" value="BETA-XYLOSIDASE-RELATED"/>
    <property type="match status" value="1"/>
</dbReference>
<evidence type="ECO:0000256" key="5">
    <source>
        <dbReference type="PIRSR" id="PIRSR606710-2"/>
    </source>
</evidence>
<evidence type="ECO:0000256" key="1">
    <source>
        <dbReference type="ARBA" id="ARBA00009865"/>
    </source>
</evidence>
<evidence type="ECO:0000256" key="6">
    <source>
        <dbReference type="RuleBase" id="RU361187"/>
    </source>
</evidence>
<feature type="active site" description="Proton donor" evidence="4">
    <location>
        <position position="207"/>
    </location>
</feature>
<dbReference type="InterPro" id="IPR023296">
    <property type="entry name" value="Glyco_hydro_beta-prop_sf"/>
</dbReference>
<accession>A0AAC9HTP6</accession>
<dbReference type="AlphaFoldDB" id="A0AAC9HTP6"/>
<organism evidence="8 9">
    <name type="scientific">Actinoalloteichus hymeniacidonis</name>
    <dbReference type="NCBI Taxonomy" id="340345"/>
    <lineage>
        <taxon>Bacteria</taxon>
        <taxon>Bacillati</taxon>
        <taxon>Actinomycetota</taxon>
        <taxon>Actinomycetes</taxon>
        <taxon>Pseudonocardiales</taxon>
        <taxon>Pseudonocardiaceae</taxon>
        <taxon>Actinoalloteichus</taxon>
    </lineage>
</organism>
<feature type="domain" description="Beta-xylosidase C-terminal Concanavalin A-like" evidence="7">
    <location>
        <begin position="336"/>
        <end position="520"/>
    </location>
</feature>
<protein>
    <submittedName>
        <fullName evidence="8">Glycosyl hydrolase family 43</fullName>
    </submittedName>
</protein>
<dbReference type="GO" id="GO:0004553">
    <property type="term" value="F:hydrolase activity, hydrolyzing O-glycosyl compounds"/>
    <property type="evidence" value="ECO:0007669"/>
    <property type="project" value="InterPro"/>
</dbReference>
<dbReference type="CDD" id="cd09001">
    <property type="entry name" value="GH43_FsAxh1-like"/>
    <property type="match status" value="1"/>
</dbReference>
<evidence type="ECO:0000256" key="3">
    <source>
        <dbReference type="ARBA" id="ARBA00023295"/>
    </source>
</evidence>
<proteinExistence type="inferred from homology"/>
<keyword evidence="2 6" id="KW-0378">Hydrolase</keyword>
<dbReference type="EMBL" id="CP014859">
    <property type="protein sequence ID" value="AOS64931.1"/>
    <property type="molecule type" value="Genomic_DNA"/>
</dbReference>
<dbReference type="Pfam" id="PF17851">
    <property type="entry name" value="GH43_C2"/>
    <property type="match status" value="1"/>
</dbReference>
<dbReference type="InterPro" id="IPR051795">
    <property type="entry name" value="Glycosyl_Hydrlase_43"/>
</dbReference>
<dbReference type="Pfam" id="PF04616">
    <property type="entry name" value="Glyco_hydro_43"/>
    <property type="match status" value="1"/>
</dbReference>
<dbReference type="Gene3D" id="2.115.10.20">
    <property type="entry name" value="Glycosyl hydrolase domain, family 43"/>
    <property type="match status" value="1"/>
</dbReference>
<dbReference type="GO" id="GO:0005975">
    <property type="term" value="P:carbohydrate metabolic process"/>
    <property type="evidence" value="ECO:0007669"/>
    <property type="project" value="InterPro"/>
</dbReference>
<dbReference type="SUPFAM" id="SSF75005">
    <property type="entry name" value="Arabinanase/levansucrase/invertase"/>
    <property type="match status" value="1"/>
</dbReference>
<dbReference type="InterPro" id="IPR006710">
    <property type="entry name" value="Glyco_hydro_43"/>
</dbReference>
<sequence>MSNSAEPTVTEIEGDEPPWVADLGDGTYRNPVLFTDLSDPDVIRVGEDFYLVASTFACVPGLVLATSRNLVDWRLIANALPEQQPTEVYATPQPGKGVWAPALRHHAGRFYIFYGDPDFGIRVLDAEHIEGPWSEPRLIKPGLGLIDPCPFWDADGTAYLVHGWAASRSGIKNRLTLHRMNEAATELLDDGHLVIDGDQVPGCNTLEGPKLYRRGDWYYIFAPAGGVATGWQSVFRSRSIDGPYEHRIVLAQRDTEVNGPHQGAWVDTPAGEDWFLHFQDRGVYGRIVHLQPMQWLPSEWPVIGVDPDENGCGRPVLVHPKPALPSIDPADRVVEETFAPGELGPQWSWQANPDPRWWSLSEEPGTLRLAALPEENAGDLRSLGQVLTRRMPAEEFVVTVDLGLNSGATEADRRGGVVVIGYDYAWAGIVAGPDGQRVVLRRRRADEDVETELDSRNLATENLATSVRIRLVVTAGGHCRFAVAGADGEFVGLGGGADAIFAATAGRWVGAKIGLFAVAEPAAEPAATEPGFLAVDRVRVTALPADSQ</sequence>
<dbReference type="PANTHER" id="PTHR42812">
    <property type="entry name" value="BETA-XYLOSIDASE"/>
    <property type="match status" value="1"/>
</dbReference>
<evidence type="ECO:0000259" key="7">
    <source>
        <dbReference type="Pfam" id="PF17851"/>
    </source>
</evidence>
<keyword evidence="3 6" id="KW-0326">Glycosidase</keyword>
<keyword evidence="9" id="KW-1185">Reference proteome</keyword>